<organism evidence="3 4">
    <name type="scientific">Cohnella boryungensis</name>
    <dbReference type="NCBI Taxonomy" id="768479"/>
    <lineage>
        <taxon>Bacteria</taxon>
        <taxon>Bacillati</taxon>
        <taxon>Bacillota</taxon>
        <taxon>Bacilli</taxon>
        <taxon>Bacillales</taxon>
        <taxon>Paenibacillaceae</taxon>
        <taxon>Cohnella</taxon>
    </lineage>
</organism>
<dbReference type="Pfam" id="PF00501">
    <property type="entry name" value="AMP-binding"/>
    <property type="match status" value="1"/>
</dbReference>
<dbReference type="InterPro" id="IPR042099">
    <property type="entry name" value="ANL_N_sf"/>
</dbReference>
<feature type="domain" description="AMP-dependent synthetase/ligase" evidence="1">
    <location>
        <begin position="20"/>
        <end position="366"/>
    </location>
</feature>
<accession>A0ABV8SDQ6</accession>
<dbReference type="InterPro" id="IPR050237">
    <property type="entry name" value="ATP-dep_AMP-bd_enzyme"/>
</dbReference>
<dbReference type="SUPFAM" id="SSF56801">
    <property type="entry name" value="Acetyl-CoA synthetase-like"/>
    <property type="match status" value="1"/>
</dbReference>
<name>A0ABV8SDQ6_9BACL</name>
<dbReference type="Proteomes" id="UP001595755">
    <property type="component" value="Unassembled WGS sequence"/>
</dbReference>
<dbReference type="PROSITE" id="PS00455">
    <property type="entry name" value="AMP_BINDING"/>
    <property type="match status" value="1"/>
</dbReference>
<evidence type="ECO:0000313" key="4">
    <source>
        <dbReference type="Proteomes" id="UP001595755"/>
    </source>
</evidence>
<dbReference type="Gene3D" id="3.40.50.12780">
    <property type="entry name" value="N-terminal domain of ligase-like"/>
    <property type="match status" value="1"/>
</dbReference>
<dbReference type="InterPro" id="IPR000873">
    <property type="entry name" value="AMP-dep_synth/lig_dom"/>
</dbReference>
<gene>
    <name evidence="3" type="ORF">ACFO1S_13735</name>
</gene>
<dbReference type="PANTHER" id="PTHR43767">
    <property type="entry name" value="LONG-CHAIN-FATTY-ACID--COA LIGASE"/>
    <property type="match status" value="1"/>
</dbReference>
<protein>
    <submittedName>
        <fullName evidence="3">Class I adenylate-forming enzyme family protein</fullName>
    </submittedName>
</protein>
<reference evidence="4" key="1">
    <citation type="journal article" date="2019" name="Int. J. Syst. Evol. Microbiol.">
        <title>The Global Catalogue of Microorganisms (GCM) 10K type strain sequencing project: providing services to taxonomists for standard genome sequencing and annotation.</title>
        <authorList>
            <consortium name="The Broad Institute Genomics Platform"/>
            <consortium name="The Broad Institute Genome Sequencing Center for Infectious Disease"/>
            <person name="Wu L."/>
            <person name="Ma J."/>
        </authorList>
    </citation>
    <scope>NUCLEOTIDE SEQUENCE [LARGE SCALE GENOMIC DNA]</scope>
    <source>
        <strain evidence="4">CGMCC 4.1641</strain>
    </source>
</reference>
<dbReference type="Pfam" id="PF13193">
    <property type="entry name" value="AMP-binding_C"/>
    <property type="match status" value="1"/>
</dbReference>
<dbReference type="EMBL" id="JBHSED010000025">
    <property type="protein sequence ID" value="MFC4304484.1"/>
    <property type="molecule type" value="Genomic_DNA"/>
</dbReference>
<dbReference type="InterPro" id="IPR045851">
    <property type="entry name" value="AMP-bd_C_sf"/>
</dbReference>
<dbReference type="PANTHER" id="PTHR43767:SF1">
    <property type="entry name" value="NONRIBOSOMAL PEPTIDE SYNTHASE PES1 (EUROFUNG)-RELATED"/>
    <property type="match status" value="1"/>
</dbReference>
<sequence length="500" mass="55752">MVIILNIVKAIVEACRGSWEKNVIAYRRRAWNYRELFAESERIAAHLQGLKVEKGEHVALYFNNDPNFVFASIGALLNGNAVVPIAYTASRNELNGILTYCDVKICISNVPRPSDIDPNVMWVAMADLDSNIVLSESDLEREQRILSSISAAQDDIAFLMPTSGTTGKSKVVMLSHDNIVTNALAHGNRLVLGESDNFCVTMPMHFSSTITTQMIAGMLFRAELSIMSLPLVPKVFLAHLKEKRSNCFSAVPTILRQLFQEMEKLEAHEADLDHIDFVVVSGAPVPAELFEESKRVFRNAEIVQTYGLTEASPRVSMMGRGDTKYSCGKPVDGVIVKVTDVQDSTYSGRRIGEILVKGPNVMRGYYKDEETTGATIIDNWLYTGDLGYIDEDGCLTVTGRKKNMIIVGGANVYPEEVEEMLAHFEEIKESIVLGESDALMGEVPIAYLTLRKGMNIDVEELRRRCLKRLSAYKVPKKWYIMDELPKTSTGKLARFTLSQN</sequence>
<feature type="domain" description="AMP-binding enzyme C-terminal" evidence="2">
    <location>
        <begin position="416"/>
        <end position="491"/>
    </location>
</feature>
<dbReference type="InterPro" id="IPR020845">
    <property type="entry name" value="AMP-binding_CS"/>
</dbReference>
<evidence type="ECO:0000259" key="1">
    <source>
        <dbReference type="Pfam" id="PF00501"/>
    </source>
</evidence>
<evidence type="ECO:0000259" key="2">
    <source>
        <dbReference type="Pfam" id="PF13193"/>
    </source>
</evidence>
<keyword evidence="4" id="KW-1185">Reference proteome</keyword>
<proteinExistence type="predicted"/>
<dbReference type="Gene3D" id="3.30.300.30">
    <property type="match status" value="1"/>
</dbReference>
<comment type="caution">
    <text evidence="3">The sequence shown here is derived from an EMBL/GenBank/DDBJ whole genome shotgun (WGS) entry which is preliminary data.</text>
</comment>
<evidence type="ECO:0000313" key="3">
    <source>
        <dbReference type="EMBL" id="MFC4304484.1"/>
    </source>
</evidence>
<dbReference type="InterPro" id="IPR025110">
    <property type="entry name" value="AMP-bd_C"/>
</dbReference>